<name>A0AAW2TEZ8_SESRA</name>
<dbReference type="GO" id="GO:0007346">
    <property type="term" value="P:regulation of mitotic cell cycle"/>
    <property type="evidence" value="ECO:0007669"/>
    <property type="project" value="InterPro"/>
</dbReference>
<dbReference type="EMBL" id="JACGWJ010000008">
    <property type="protein sequence ID" value="KAL0403164.1"/>
    <property type="molecule type" value="Genomic_DNA"/>
</dbReference>
<evidence type="ECO:0008006" key="2">
    <source>
        <dbReference type="Google" id="ProtNLM"/>
    </source>
</evidence>
<evidence type="ECO:0000313" key="1">
    <source>
        <dbReference type="EMBL" id="KAL0403164.1"/>
    </source>
</evidence>
<reference evidence="1" key="2">
    <citation type="journal article" date="2024" name="Plant">
        <title>Genomic evolution and insights into agronomic trait innovations of Sesamum species.</title>
        <authorList>
            <person name="Miao H."/>
            <person name="Wang L."/>
            <person name="Qu L."/>
            <person name="Liu H."/>
            <person name="Sun Y."/>
            <person name="Le M."/>
            <person name="Wang Q."/>
            <person name="Wei S."/>
            <person name="Zheng Y."/>
            <person name="Lin W."/>
            <person name="Duan Y."/>
            <person name="Cao H."/>
            <person name="Xiong S."/>
            <person name="Wang X."/>
            <person name="Wei L."/>
            <person name="Li C."/>
            <person name="Ma Q."/>
            <person name="Ju M."/>
            <person name="Zhao R."/>
            <person name="Li G."/>
            <person name="Mu C."/>
            <person name="Tian Q."/>
            <person name="Mei H."/>
            <person name="Zhang T."/>
            <person name="Gao T."/>
            <person name="Zhang H."/>
        </authorList>
    </citation>
    <scope>NUCLEOTIDE SEQUENCE</scope>
    <source>
        <strain evidence="1">G02</strain>
    </source>
</reference>
<gene>
    <name evidence="1" type="ORF">Sradi_1957200</name>
</gene>
<sequence>MATPAHHLIQDQNLNILYSGAAPGGKTDVTKAGKRAGFDGRKALNDISNSRKPSVHHHSVKKDNSINVISIEKDPIAVKTKSSKVAEKGKVGRRKALSDLTNSVKPPKQVLATGKKLNPVAEENVPSCLANEGFLHNHQECIKAQMKSADMDYFLKSVGLNNDIPMQLSARKALQISSKKPESNMKHLEIKEVPENFFEDKVAQSSNSELFGYCSPACRSPQSPKLPYMNWEDNNFCDLMVIETPKLM</sequence>
<reference evidence="1" key="1">
    <citation type="submission" date="2020-06" db="EMBL/GenBank/DDBJ databases">
        <authorList>
            <person name="Li T."/>
            <person name="Hu X."/>
            <person name="Zhang T."/>
            <person name="Song X."/>
            <person name="Zhang H."/>
            <person name="Dai N."/>
            <person name="Sheng W."/>
            <person name="Hou X."/>
            <person name="Wei L."/>
        </authorList>
    </citation>
    <scope>NUCLEOTIDE SEQUENCE</scope>
    <source>
        <strain evidence="1">G02</strain>
        <tissue evidence="1">Leaf</tissue>
    </source>
</reference>
<dbReference type="PANTHER" id="PTHR35125">
    <property type="entry name" value="NEURON NAVIGATOR 1-LIKE-RELATED"/>
    <property type="match status" value="1"/>
</dbReference>
<protein>
    <recommendedName>
        <fullName evidence="2">Protein PATRONUS 2</fullName>
    </recommendedName>
</protein>
<organism evidence="1">
    <name type="scientific">Sesamum radiatum</name>
    <name type="common">Black benniseed</name>
    <dbReference type="NCBI Taxonomy" id="300843"/>
    <lineage>
        <taxon>Eukaryota</taxon>
        <taxon>Viridiplantae</taxon>
        <taxon>Streptophyta</taxon>
        <taxon>Embryophyta</taxon>
        <taxon>Tracheophyta</taxon>
        <taxon>Spermatophyta</taxon>
        <taxon>Magnoliopsida</taxon>
        <taxon>eudicotyledons</taxon>
        <taxon>Gunneridae</taxon>
        <taxon>Pentapetalae</taxon>
        <taxon>asterids</taxon>
        <taxon>lamiids</taxon>
        <taxon>Lamiales</taxon>
        <taxon>Pedaliaceae</taxon>
        <taxon>Sesamum</taxon>
    </lineage>
</organism>
<comment type="caution">
    <text evidence="1">The sequence shown here is derived from an EMBL/GenBank/DDBJ whole genome shotgun (WGS) entry which is preliminary data.</text>
</comment>
<accession>A0AAW2TEZ8</accession>
<dbReference type="PANTHER" id="PTHR35125:SF2">
    <property type="entry name" value="PROTEIN PATRONUS 2-LIKE"/>
    <property type="match status" value="1"/>
</dbReference>
<dbReference type="InterPro" id="IPR039326">
    <property type="entry name" value="Patronus"/>
</dbReference>
<proteinExistence type="predicted"/>
<dbReference type="AlphaFoldDB" id="A0AAW2TEZ8"/>